<reference evidence="2" key="1">
    <citation type="submission" date="2020-08" db="EMBL/GenBank/DDBJ databases">
        <title>Multicomponent nature underlies the extraordinary mechanical properties of spider dragline silk.</title>
        <authorList>
            <person name="Kono N."/>
            <person name="Nakamura H."/>
            <person name="Mori M."/>
            <person name="Yoshida Y."/>
            <person name="Ohtoshi R."/>
            <person name="Malay A.D."/>
            <person name="Moran D.A.P."/>
            <person name="Tomita M."/>
            <person name="Numata K."/>
            <person name="Arakawa K."/>
        </authorList>
    </citation>
    <scope>NUCLEOTIDE SEQUENCE</scope>
</reference>
<name>A0A8X6XT20_9ARAC</name>
<dbReference type="EMBL" id="BMAV01012183">
    <property type="protein sequence ID" value="GFY58618.1"/>
    <property type="molecule type" value="Genomic_DNA"/>
</dbReference>
<organism evidence="2 3">
    <name type="scientific">Trichonephila inaurata madagascariensis</name>
    <dbReference type="NCBI Taxonomy" id="2747483"/>
    <lineage>
        <taxon>Eukaryota</taxon>
        <taxon>Metazoa</taxon>
        <taxon>Ecdysozoa</taxon>
        <taxon>Arthropoda</taxon>
        <taxon>Chelicerata</taxon>
        <taxon>Arachnida</taxon>
        <taxon>Araneae</taxon>
        <taxon>Araneomorphae</taxon>
        <taxon>Entelegynae</taxon>
        <taxon>Araneoidea</taxon>
        <taxon>Nephilidae</taxon>
        <taxon>Trichonephila</taxon>
        <taxon>Trichonephila inaurata</taxon>
    </lineage>
</organism>
<sequence>MKVIFTEEFISSSSDVHLPVPAPLILASTSISSETVVPEHPFFDRLGSLSRSPSVPQVTTSSSPPLDDASAAPPDPSREEIKLTPFQQKWIEYFKTASFQDLESRCADFFKAISSSSEKCSTSRAKNRCH</sequence>
<dbReference type="Proteomes" id="UP000886998">
    <property type="component" value="Unassembled WGS sequence"/>
</dbReference>
<evidence type="ECO:0000313" key="2">
    <source>
        <dbReference type="EMBL" id="GFY58618.1"/>
    </source>
</evidence>
<gene>
    <name evidence="2" type="ORF">TNIN_377841</name>
</gene>
<feature type="compositionally biased region" description="Low complexity" evidence="1">
    <location>
        <begin position="50"/>
        <end position="72"/>
    </location>
</feature>
<protein>
    <submittedName>
        <fullName evidence="2">Uncharacterized protein</fullName>
    </submittedName>
</protein>
<evidence type="ECO:0000313" key="3">
    <source>
        <dbReference type="Proteomes" id="UP000886998"/>
    </source>
</evidence>
<dbReference type="AlphaFoldDB" id="A0A8X6XT20"/>
<feature type="region of interest" description="Disordered" evidence="1">
    <location>
        <begin position="47"/>
        <end position="81"/>
    </location>
</feature>
<keyword evidence="3" id="KW-1185">Reference proteome</keyword>
<accession>A0A8X6XT20</accession>
<evidence type="ECO:0000256" key="1">
    <source>
        <dbReference type="SAM" id="MobiDB-lite"/>
    </source>
</evidence>
<comment type="caution">
    <text evidence="2">The sequence shown here is derived from an EMBL/GenBank/DDBJ whole genome shotgun (WGS) entry which is preliminary data.</text>
</comment>
<proteinExistence type="predicted"/>